<sequence length="156" mass="18039">MTVHSITIELIANAPKKVLFALLSDHEQLHRFFNAHYILLRPGKPHNNGIGAIREVNNGFFVYQEQIIDFKENEHLHYKIITGAPVAEHGSWIKFISINANQTKILYHMTFTPKFIGTGWLIKQHIYRFIKLALVKLIHFSETNADPLNKVVYPHS</sequence>
<dbReference type="Proteomes" id="UP000241405">
    <property type="component" value="Unassembled WGS sequence"/>
</dbReference>
<comment type="caution">
    <text evidence="3">The sequence shown here is derived from an EMBL/GenBank/DDBJ whole genome shotgun (WGS) entry which is preliminary data.</text>
</comment>
<evidence type="ECO:0000313" key="4">
    <source>
        <dbReference type="Proteomes" id="UP000241405"/>
    </source>
</evidence>
<evidence type="ECO:0000313" key="2">
    <source>
        <dbReference type="EMBL" id="PSU26857.1"/>
    </source>
</evidence>
<evidence type="ECO:0000313" key="5">
    <source>
        <dbReference type="Proteomes" id="UP000241618"/>
    </source>
</evidence>
<dbReference type="CDD" id="cd07821">
    <property type="entry name" value="PYR_PYL_RCAR_like"/>
    <property type="match status" value="1"/>
</dbReference>
<dbReference type="SUPFAM" id="SSF55961">
    <property type="entry name" value="Bet v1-like"/>
    <property type="match status" value="1"/>
</dbReference>
<dbReference type="EMBL" id="PYMO01000002">
    <property type="protein sequence ID" value="PSU26857.1"/>
    <property type="molecule type" value="Genomic_DNA"/>
</dbReference>
<dbReference type="Gene3D" id="3.30.530.20">
    <property type="match status" value="1"/>
</dbReference>
<dbReference type="AlphaFoldDB" id="A0A2T3JVX5"/>
<dbReference type="RefSeq" id="WP_045029499.1">
    <property type="nucleotide sequence ID" value="NZ_CAMLDN010000026.1"/>
</dbReference>
<protein>
    <submittedName>
        <fullName evidence="3">SRPBCC family protein</fullName>
    </submittedName>
</protein>
<proteinExistence type="predicted"/>
<gene>
    <name evidence="3" type="ORF">C9J18_03455</name>
    <name evidence="2" type="ORF">CTM96_04635</name>
    <name evidence="1" type="ORF">GLP33_11025</name>
</gene>
<reference evidence="4 5" key="1">
    <citation type="submission" date="2018-03" db="EMBL/GenBank/DDBJ databases">
        <title>Whole genome sequencing of Histamine producing bacteria.</title>
        <authorList>
            <person name="Butler K."/>
        </authorList>
    </citation>
    <scope>NUCLEOTIDE SEQUENCE [LARGE SCALE GENOMIC DNA]</scope>
    <source>
        <strain evidence="3 5">FS-6.1</strain>
        <strain evidence="2 4">FS-6.2</strain>
    </source>
</reference>
<keyword evidence="4" id="KW-1185">Reference proteome</keyword>
<dbReference type="Proteomes" id="UP000813876">
    <property type="component" value="Unassembled WGS sequence"/>
</dbReference>
<dbReference type="GeneID" id="57354696"/>
<evidence type="ECO:0000313" key="3">
    <source>
        <dbReference type="EMBL" id="PSU53484.1"/>
    </source>
</evidence>
<accession>A0A2T3JVX5</accession>
<evidence type="ECO:0000313" key="1">
    <source>
        <dbReference type="EMBL" id="MCF2302264.1"/>
    </source>
</evidence>
<name>A0A2T3JVX5_PHOPO</name>
<dbReference type="InterPro" id="IPR023393">
    <property type="entry name" value="START-like_dom_sf"/>
</dbReference>
<organism evidence="3 5">
    <name type="scientific">Photobacterium phosphoreum</name>
    <dbReference type="NCBI Taxonomy" id="659"/>
    <lineage>
        <taxon>Bacteria</taxon>
        <taxon>Pseudomonadati</taxon>
        <taxon>Pseudomonadota</taxon>
        <taxon>Gammaproteobacteria</taxon>
        <taxon>Vibrionales</taxon>
        <taxon>Vibrionaceae</taxon>
        <taxon>Photobacterium</taxon>
    </lineage>
</organism>
<dbReference type="Proteomes" id="UP000241618">
    <property type="component" value="Unassembled WGS sequence"/>
</dbReference>
<dbReference type="EMBL" id="WMCP01000011">
    <property type="protein sequence ID" value="MCF2302264.1"/>
    <property type="molecule type" value="Genomic_DNA"/>
</dbReference>
<dbReference type="EMBL" id="PYMP01000002">
    <property type="protein sequence ID" value="PSU53484.1"/>
    <property type="molecule type" value="Genomic_DNA"/>
</dbReference>
<reference evidence="1" key="2">
    <citation type="submission" date="2019-11" db="EMBL/GenBank/DDBJ databases">
        <title>Comparative genomics of photobacteria reveal adaptation to distinct habitats.</title>
        <authorList>
            <person name="Fuertes-Perez S."/>
            <person name="Hilgarth M."/>
            <person name="Vogel R.F."/>
        </authorList>
    </citation>
    <scope>NUCLEOTIDE SEQUENCE</scope>
    <source>
        <strain evidence="1">TMW2.2145</strain>
    </source>
</reference>